<evidence type="ECO:0000313" key="2">
    <source>
        <dbReference type="Proteomes" id="UP000014461"/>
    </source>
</evidence>
<dbReference type="EMBL" id="BARX01000011">
    <property type="protein sequence ID" value="GAD01802.1"/>
    <property type="molecule type" value="Genomic_DNA"/>
</dbReference>
<reference evidence="1" key="1">
    <citation type="journal article" date="2013" name="Genome Announc.">
        <title>Draft Genome Sequence of Agarivorans albus Strain MKT 106T, an Agarolytic Marine Bacterium.</title>
        <authorList>
            <person name="Yasuike M."/>
            <person name="Nakamura Y."/>
            <person name="Kai W."/>
            <person name="Fujiwara A."/>
            <person name="Fukui Y."/>
            <person name="Satomi M."/>
            <person name="Sano M."/>
        </authorList>
    </citation>
    <scope>NUCLEOTIDE SEQUENCE [LARGE SCALE GENOMIC DNA]</scope>
</reference>
<dbReference type="OrthoDB" id="5829213at2"/>
<dbReference type="RefSeq" id="WP_016401570.1">
    <property type="nucleotide sequence ID" value="NZ_BARX01000011.1"/>
</dbReference>
<name>R9PKD0_AGAAL</name>
<keyword evidence="2" id="KW-1185">Reference proteome</keyword>
<dbReference type="STRING" id="1331007.AALB_1882"/>
<accession>R9PKD0</accession>
<organism evidence="1 2">
    <name type="scientific">Agarivorans albus MKT 106</name>
    <dbReference type="NCBI Taxonomy" id="1331007"/>
    <lineage>
        <taxon>Bacteria</taxon>
        <taxon>Pseudomonadati</taxon>
        <taxon>Pseudomonadota</taxon>
        <taxon>Gammaproteobacteria</taxon>
        <taxon>Alteromonadales</taxon>
        <taxon>Alteromonadaceae</taxon>
        <taxon>Agarivorans</taxon>
    </lineage>
</organism>
<dbReference type="AlphaFoldDB" id="R9PKD0"/>
<comment type="caution">
    <text evidence="1">The sequence shown here is derived from an EMBL/GenBank/DDBJ whole genome shotgun (WGS) entry which is preliminary data.</text>
</comment>
<protein>
    <submittedName>
        <fullName evidence="1">Uncharacterized protein</fullName>
    </submittedName>
</protein>
<evidence type="ECO:0000313" key="1">
    <source>
        <dbReference type="EMBL" id="GAD01802.1"/>
    </source>
</evidence>
<dbReference type="Proteomes" id="UP000014461">
    <property type="component" value="Unassembled WGS sequence"/>
</dbReference>
<sequence>MKYQVNLNDRSYHITDSGEGVCVLLLVHRSAPEQLKELTTSLSRLNYRLLSVDLSAAWPQSPAQLTQSQLSDIASDLHLLADINWLDEIVFAPCLLGPSFFILLEQKLRSRIRQLDSRTKKSQLLPQPA</sequence>
<proteinExistence type="predicted"/>
<gene>
    <name evidence="1" type="ORF">AALB_1882</name>
</gene>